<dbReference type="InterPro" id="IPR011990">
    <property type="entry name" value="TPR-like_helical_dom_sf"/>
</dbReference>
<dbReference type="SMART" id="SM00028">
    <property type="entry name" value="TPR"/>
    <property type="match status" value="7"/>
</dbReference>
<dbReference type="AlphaFoldDB" id="Q4S6M7"/>
<dbReference type="EMBL" id="CAAE01014725">
    <property type="protein sequence ID" value="CAG03705.1"/>
    <property type="molecule type" value="Genomic_DNA"/>
</dbReference>
<accession>Q4S6M7</accession>
<dbReference type="SUPFAM" id="SSF48452">
    <property type="entry name" value="TPR-like"/>
    <property type="match status" value="1"/>
</dbReference>
<organism evidence="5">
    <name type="scientific">Tetraodon nigroviridis</name>
    <name type="common">Spotted green pufferfish</name>
    <name type="synonym">Chelonodon nigroviridis</name>
    <dbReference type="NCBI Taxonomy" id="99883"/>
    <lineage>
        <taxon>Eukaryota</taxon>
        <taxon>Metazoa</taxon>
        <taxon>Chordata</taxon>
        <taxon>Craniata</taxon>
        <taxon>Vertebrata</taxon>
        <taxon>Euteleostomi</taxon>
        <taxon>Actinopterygii</taxon>
        <taxon>Neopterygii</taxon>
        <taxon>Teleostei</taxon>
        <taxon>Neoteleostei</taxon>
        <taxon>Acanthomorphata</taxon>
        <taxon>Eupercaria</taxon>
        <taxon>Tetraodontiformes</taxon>
        <taxon>Tetradontoidea</taxon>
        <taxon>Tetraodontidae</taxon>
        <taxon>Tetraodon</taxon>
    </lineage>
</organism>
<dbReference type="PANTHER" id="PTHR22767">
    <property type="entry name" value="N-TERMINAL ACETYLTRANSFERASE-RELATED"/>
    <property type="match status" value="1"/>
</dbReference>
<dbReference type="OrthoDB" id="10263032at2759"/>
<dbReference type="Pfam" id="PF12569">
    <property type="entry name" value="NatA_aux_su"/>
    <property type="match status" value="1"/>
</dbReference>
<dbReference type="InterPro" id="IPR019734">
    <property type="entry name" value="TPR_rpt"/>
</dbReference>
<dbReference type="FunFam" id="1.25.40.1040:FF:000001">
    <property type="entry name" value="N-alpha-acetyltransferase 15, NatA auxiliary subunit"/>
    <property type="match status" value="1"/>
</dbReference>
<dbReference type="GO" id="GO:0031415">
    <property type="term" value="C:NatA complex"/>
    <property type="evidence" value="ECO:0007669"/>
    <property type="project" value="TreeGrafter"/>
</dbReference>
<dbReference type="PROSITE" id="PS50005">
    <property type="entry name" value="TPR"/>
    <property type="match status" value="1"/>
</dbReference>
<evidence type="ECO:0000256" key="2">
    <source>
        <dbReference type="ARBA" id="ARBA00022803"/>
    </source>
</evidence>
<reference evidence="5" key="1">
    <citation type="journal article" date="2004" name="Nature">
        <title>Genome duplication in the teleost fish Tetraodon nigroviridis reveals the early vertebrate proto-karyotype.</title>
        <authorList>
            <person name="Jaillon O."/>
            <person name="Aury J.-M."/>
            <person name="Brunet F."/>
            <person name="Petit J.-L."/>
            <person name="Stange-Thomann N."/>
            <person name="Mauceli E."/>
            <person name="Bouneau L."/>
            <person name="Fischer C."/>
            <person name="Ozouf-Costaz C."/>
            <person name="Bernot A."/>
            <person name="Nicaud S."/>
            <person name="Jaffe D."/>
            <person name="Fisher S."/>
            <person name="Lutfalla G."/>
            <person name="Dossat C."/>
            <person name="Segurens B."/>
            <person name="Dasilva C."/>
            <person name="Salanoubat M."/>
            <person name="Levy M."/>
            <person name="Boudet N."/>
            <person name="Castellano S."/>
            <person name="Anthouard V."/>
            <person name="Jubin C."/>
            <person name="Castelli V."/>
            <person name="Katinka M."/>
            <person name="Vacherie B."/>
            <person name="Biemont C."/>
            <person name="Skalli Z."/>
            <person name="Cattolico L."/>
            <person name="Poulain J."/>
            <person name="De Berardinis V."/>
            <person name="Cruaud C."/>
            <person name="Duprat S."/>
            <person name="Brottier P."/>
            <person name="Coutanceau J.-P."/>
            <person name="Gouzy J."/>
            <person name="Parra G."/>
            <person name="Lardier G."/>
            <person name="Chapple C."/>
            <person name="McKernan K.J."/>
            <person name="McEwan P."/>
            <person name="Bosak S."/>
            <person name="Kellis M."/>
            <person name="Volff J.-N."/>
            <person name="Guigo R."/>
            <person name="Zody M.C."/>
            <person name="Mesirov J."/>
            <person name="Lindblad-Toh K."/>
            <person name="Birren B."/>
            <person name="Nusbaum C."/>
            <person name="Kahn D."/>
            <person name="Robinson-Rechavi M."/>
            <person name="Laudet V."/>
            <person name="Schachter V."/>
            <person name="Quetier F."/>
            <person name="Saurin W."/>
            <person name="Scarpelli C."/>
            <person name="Wincker P."/>
            <person name="Lander E.S."/>
            <person name="Weissenbach J."/>
            <person name="Roest Crollius H."/>
        </authorList>
    </citation>
    <scope>NUCLEOTIDE SEQUENCE [LARGE SCALE GENOMIC DNA]</scope>
</reference>
<gene>
    <name evidence="5" type="ORF">GSTENG00023215001</name>
</gene>
<dbReference type="Pfam" id="PF13181">
    <property type="entry name" value="TPR_8"/>
    <property type="match status" value="1"/>
</dbReference>
<name>Q4S6M7_TETNG</name>
<reference evidence="5" key="2">
    <citation type="submission" date="2004-02" db="EMBL/GenBank/DDBJ databases">
        <authorList>
            <consortium name="Genoscope"/>
            <consortium name="Whitehead Institute Centre for Genome Research"/>
        </authorList>
    </citation>
    <scope>NUCLEOTIDE SEQUENCE</scope>
</reference>
<dbReference type="FunFam" id="1.25.40.1010:FF:000001">
    <property type="entry name" value="N-alpha-acetyltransferase 15, NatA auxiliary subunit"/>
    <property type="match status" value="1"/>
</dbReference>
<feature type="compositionally biased region" description="Basic residues" evidence="4">
    <location>
        <begin position="717"/>
        <end position="726"/>
    </location>
</feature>
<dbReference type="Gene3D" id="1.25.40.1040">
    <property type="match status" value="2"/>
</dbReference>
<dbReference type="InterPro" id="IPR021183">
    <property type="entry name" value="NatA_aux_su"/>
</dbReference>
<feature type="region of interest" description="Disordered" evidence="4">
    <location>
        <begin position="713"/>
        <end position="760"/>
    </location>
</feature>
<dbReference type="Gene3D" id="1.25.40.1010">
    <property type="match status" value="1"/>
</dbReference>
<sequence length="1019" mass="117783">MPTVTLPPKENALFKRILRCYEHKQYRNGLKFCKQILSNPKFAEHGETLAMKGLTLNCLGKKEEAYDLVRRGLRNDLRSHVCILIYPGSRCSCQRREICARHSINVILTKAPKSTRLFAGGVPPVLLVSPVTVGLWQKPVCPVLVLYLRASLWRIQSSITLKSCTALCTPHPGWCALQHKHTRFIQKARIGAVGSCFHNCAAPGWHVYGLLQRSDKKYDEAIKCYRNALKWDKDNLQILRDLSLLQIQMRDLEGYRETRYQLLQLRPAQRASWIGYAIAYHLLEDYEMAAKIIEEFRKTQQTSPDKVDYEYSELLLYQNQVLREAGLYKEALEHLSNYEKQICDKLAVEETRGELLLKLGRLDEATEVYHCLQERNPENWTYYHGLEKALKPSSMEEKCKIYEEAWEKFPKGLVPRRLPLNFLLGDKFRECLDRYLRMNFSKGCPPVFTTLKSLYASKEKVTMVEELVVGYETSLKSCRMFNPNDDGKEEPPTTLLWVQYFLAQHYDMIGQQTLSLEYINAAIESTPTLIELFLIKAKIYKHAGNIREAVRWMDEAQALDTADRFINSKCAKYMLKAGMIKEAEEMCSKFTREGASAVENLNEMQCMWFQTECALAYKNMNKFGEALKKCHEIERHFVEITDDQFDFHTYCMRKMTLRSYVDLLKLEDVLRMHPFYYKAAVTAIQMYLSLHDNPLIDDNKELQADTANLSDKELKKLRNKQRRAQKKAQLEEEKKNAEKEKQLKNQKKKKEDDDEEIGGPKEELIPEKLVKVENPLEEAVKFLTPLKHLVKEKIDTHLLAFEIYFRKEKYMLMLQSVKRAVAIDPDHPWLHQCLVRFFKGGMRARLCPHTFLTSASHSSLWSPSFPVSESKELPEVVRTVLKQEITRLFGDSNARSFNQAYLSKHSNSIPHRLAAAKMMVHLDPSAEPKAAELASALDQSLDNRTIQTCIEVLECLRSGALGDCKELVETYRDSCHRLFPYTLAFAPPGYEENSKIVNGDLSTETEELANEISSTFPLL</sequence>
<evidence type="ECO:0000256" key="1">
    <source>
        <dbReference type="ARBA" id="ARBA00022737"/>
    </source>
</evidence>
<evidence type="ECO:0000256" key="3">
    <source>
        <dbReference type="PROSITE-ProRule" id="PRU00339"/>
    </source>
</evidence>
<feature type="compositionally biased region" description="Basic and acidic residues" evidence="4">
    <location>
        <begin position="728"/>
        <end position="743"/>
    </location>
</feature>
<dbReference type="PIRSF" id="PIRSF000422">
    <property type="entry name" value="N-terminal-AcTrfase-A_aux_su"/>
    <property type="match status" value="1"/>
</dbReference>
<proteinExistence type="predicted"/>
<evidence type="ECO:0000313" key="5">
    <source>
        <dbReference type="EMBL" id="CAG03705.1"/>
    </source>
</evidence>
<keyword evidence="2 3" id="KW-0802">TPR repeat</keyword>
<keyword evidence="1" id="KW-0677">Repeat</keyword>
<dbReference type="PANTHER" id="PTHR22767:SF6">
    <property type="entry name" value="N-ALPHA-ACETYLTRANSFERASE 15, NATA AUXILIARY SUBUNIT"/>
    <property type="match status" value="1"/>
</dbReference>
<feature type="repeat" description="TPR" evidence="3">
    <location>
        <begin position="202"/>
        <end position="235"/>
    </location>
</feature>
<protein>
    <submittedName>
        <fullName evidence="5">(spotted green pufferfish) hypothetical protein</fullName>
    </submittedName>
</protein>
<dbReference type="KEGG" id="tng:GSTEN00023215G001"/>
<comment type="caution">
    <text evidence="5">The sequence shown here is derived from an EMBL/GenBank/DDBJ whole genome shotgun (WGS) entry which is preliminary data.</text>
</comment>
<evidence type="ECO:0000256" key="4">
    <source>
        <dbReference type="SAM" id="MobiDB-lite"/>
    </source>
</evidence>